<dbReference type="CDD" id="cd00739">
    <property type="entry name" value="DHPS"/>
    <property type="match status" value="1"/>
</dbReference>
<dbReference type="InterPro" id="IPR011005">
    <property type="entry name" value="Dihydropteroate_synth-like_sf"/>
</dbReference>
<evidence type="ECO:0000256" key="11">
    <source>
        <dbReference type="ARBA" id="ARBA00030193"/>
    </source>
</evidence>
<sequence>MGIINLTPDSFSDGGRYVSVTAALAHARRLWAEGADILDLGAESTRPGAMEVSVEEELERLLPALEAIRAEIPLPISVDTRKAAVMRAAHAYGASLINDVSALSFDPDALATVAELGLDVCLMHMRGTPATMQTLTAYENVLTEVHDYLAQRRDACLQAGIRAESIVLDPGIGFAKEQADNIRLLRHLDRLATLGHPILLGVSRKRFLGEIAGVENPGERVVASVAALLWTRQRCRSAIYRVHDVAATRQALNIWEAMEATG</sequence>
<dbReference type="SUPFAM" id="SSF51717">
    <property type="entry name" value="Dihydropteroate synthetase-like"/>
    <property type="match status" value="1"/>
</dbReference>
<evidence type="ECO:0000256" key="9">
    <source>
        <dbReference type="ARBA" id="ARBA00022842"/>
    </source>
</evidence>
<dbReference type="PROSITE" id="PS00793">
    <property type="entry name" value="DHPS_2"/>
    <property type="match status" value="1"/>
</dbReference>
<reference evidence="13" key="1">
    <citation type="journal article" date="2021" name="ISME J.">
        <title>Genomic evolution of the class Acidithiobacillia: deep-branching Proteobacteria living in extreme acidic conditions.</title>
        <authorList>
            <person name="Moya-Beltran A."/>
            <person name="Beard S."/>
            <person name="Rojas-Villalobos C."/>
            <person name="Issotta F."/>
            <person name="Gallardo Y."/>
            <person name="Ulloa R."/>
            <person name="Giaveno A."/>
            <person name="Degli Esposti M."/>
            <person name="Johnson D.B."/>
            <person name="Quatrini R."/>
        </authorList>
    </citation>
    <scope>NUCLEOTIDE SEQUENCE</scope>
    <source>
        <strain evidence="13">VAN18-1</strain>
    </source>
</reference>
<dbReference type="GO" id="GO:0005829">
    <property type="term" value="C:cytosol"/>
    <property type="evidence" value="ECO:0007669"/>
    <property type="project" value="TreeGrafter"/>
</dbReference>
<name>A0AAE3CKA5_9PROT</name>
<proteinExistence type="inferred from homology"/>
<dbReference type="Gene3D" id="3.20.20.20">
    <property type="entry name" value="Dihydropteroate synthase-like"/>
    <property type="match status" value="1"/>
</dbReference>
<accession>A0AAE3CKA5</accession>
<evidence type="ECO:0000256" key="8">
    <source>
        <dbReference type="ARBA" id="ARBA00022723"/>
    </source>
</evidence>
<comment type="pathway">
    <text evidence="3">Cofactor biosynthesis; tetrahydrofolate biosynthesis; 7,8-dihydrofolate from 2-amino-4-hydroxy-6-hydroxymethyl-7,8-dihydropteridine diphosphate and 4-aminobenzoate: step 1/2.</text>
</comment>
<dbReference type="PROSITE" id="PS50972">
    <property type="entry name" value="PTERIN_BINDING"/>
    <property type="match status" value="1"/>
</dbReference>
<comment type="caution">
    <text evidence="13">The sequence shown here is derived from an EMBL/GenBank/DDBJ whole genome shotgun (WGS) entry which is preliminary data.</text>
</comment>
<dbReference type="EMBL" id="JAAXYO010000154">
    <property type="protein sequence ID" value="MBU2788569.1"/>
    <property type="molecule type" value="Genomic_DNA"/>
</dbReference>
<dbReference type="Pfam" id="PF00809">
    <property type="entry name" value="Pterin_bind"/>
    <property type="match status" value="1"/>
</dbReference>
<dbReference type="PANTHER" id="PTHR20941">
    <property type="entry name" value="FOLATE SYNTHESIS PROTEINS"/>
    <property type="match status" value="1"/>
</dbReference>
<evidence type="ECO:0000256" key="6">
    <source>
        <dbReference type="ARBA" id="ARBA00016919"/>
    </source>
</evidence>
<evidence type="ECO:0000256" key="2">
    <source>
        <dbReference type="ARBA" id="ARBA00001946"/>
    </source>
</evidence>
<keyword evidence="14" id="KW-1185">Reference proteome</keyword>
<evidence type="ECO:0000256" key="3">
    <source>
        <dbReference type="ARBA" id="ARBA00004763"/>
    </source>
</evidence>
<keyword evidence="7 13" id="KW-0808">Transferase</keyword>
<comment type="cofactor">
    <cofactor evidence="2">
        <name>Mg(2+)</name>
        <dbReference type="ChEBI" id="CHEBI:18420"/>
    </cofactor>
</comment>
<feature type="domain" description="Pterin-binding" evidence="12">
    <location>
        <begin position="1"/>
        <end position="253"/>
    </location>
</feature>
<evidence type="ECO:0000256" key="4">
    <source>
        <dbReference type="ARBA" id="ARBA00009503"/>
    </source>
</evidence>
<dbReference type="GO" id="GO:0046654">
    <property type="term" value="P:tetrahydrofolate biosynthetic process"/>
    <property type="evidence" value="ECO:0007669"/>
    <property type="project" value="TreeGrafter"/>
</dbReference>
<evidence type="ECO:0000256" key="7">
    <source>
        <dbReference type="ARBA" id="ARBA00022679"/>
    </source>
</evidence>
<keyword evidence="9" id="KW-0460">Magnesium</keyword>
<keyword evidence="8" id="KW-0479">Metal-binding</keyword>
<dbReference type="AlphaFoldDB" id="A0AAE3CKA5"/>
<gene>
    <name evidence="13" type="primary">folP</name>
    <name evidence="13" type="ORF">HFQ13_10230</name>
</gene>
<dbReference type="InterPro" id="IPR006390">
    <property type="entry name" value="DHP_synth_dom"/>
</dbReference>
<protein>
    <recommendedName>
        <fullName evidence="6">Dihydropteroate synthase</fullName>
        <ecNumber evidence="5">2.5.1.15</ecNumber>
    </recommendedName>
    <alternativeName>
        <fullName evidence="11">Dihydropteroate pyrophosphorylase</fullName>
    </alternativeName>
</protein>
<dbReference type="NCBIfam" id="TIGR01496">
    <property type="entry name" value="DHPS"/>
    <property type="match status" value="1"/>
</dbReference>
<dbReference type="PANTHER" id="PTHR20941:SF1">
    <property type="entry name" value="FOLIC ACID SYNTHESIS PROTEIN FOL1"/>
    <property type="match status" value="1"/>
</dbReference>
<evidence type="ECO:0000256" key="1">
    <source>
        <dbReference type="ARBA" id="ARBA00000012"/>
    </source>
</evidence>
<evidence type="ECO:0000259" key="12">
    <source>
        <dbReference type="PROSITE" id="PS50972"/>
    </source>
</evidence>
<dbReference type="InterPro" id="IPR000489">
    <property type="entry name" value="Pterin-binding_dom"/>
</dbReference>
<dbReference type="GO" id="GO:0046656">
    <property type="term" value="P:folic acid biosynthetic process"/>
    <property type="evidence" value="ECO:0007669"/>
    <property type="project" value="UniProtKB-KW"/>
</dbReference>
<evidence type="ECO:0000313" key="14">
    <source>
        <dbReference type="Proteomes" id="UP001197378"/>
    </source>
</evidence>
<keyword evidence="10" id="KW-0289">Folate biosynthesis</keyword>
<evidence type="ECO:0000313" key="13">
    <source>
        <dbReference type="EMBL" id="MBU2788569.1"/>
    </source>
</evidence>
<evidence type="ECO:0000256" key="5">
    <source>
        <dbReference type="ARBA" id="ARBA00012458"/>
    </source>
</evidence>
<comment type="similarity">
    <text evidence="4">Belongs to the DHPS family.</text>
</comment>
<dbReference type="Proteomes" id="UP001197378">
    <property type="component" value="Unassembled WGS sequence"/>
</dbReference>
<organism evidence="13 14">
    <name type="scientific">Igneacidithiobacillus copahuensis</name>
    <dbReference type="NCBI Taxonomy" id="2724909"/>
    <lineage>
        <taxon>Bacteria</taxon>
        <taxon>Pseudomonadati</taxon>
        <taxon>Pseudomonadota</taxon>
        <taxon>Acidithiobacillia</taxon>
        <taxon>Acidithiobacillales</taxon>
        <taxon>Acidithiobacillaceae</taxon>
        <taxon>Igneacidithiobacillus</taxon>
    </lineage>
</organism>
<dbReference type="GO" id="GO:0046872">
    <property type="term" value="F:metal ion binding"/>
    <property type="evidence" value="ECO:0007669"/>
    <property type="project" value="UniProtKB-KW"/>
</dbReference>
<comment type="catalytic activity">
    <reaction evidence="1">
        <text>(7,8-dihydropterin-6-yl)methyl diphosphate + 4-aminobenzoate = 7,8-dihydropteroate + diphosphate</text>
        <dbReference type="Rhea" id="RHEA:19949"/>
        <dbReference type="ChEBI" id="CHEBI:17836"/>
        <dbReference type="ChEBI" id="CHEBI:17839"/>
        <dbReference type="ChEBI" id="CHEBI:33019"/>
        <dbReference type="ChEBI" id="CHEBI:72950"/>
        <dbReference type="EC" id="2.5.1.15"/>
    </reaction>
</comment>
<evidence type="ECO:0000256" key="10">
    <source>
        <dbReference type="ARBA" id="ARBA00022909"/>
    </source>
</evidence>
<dbReference type="GO" id="GO:0004156">
    <property type="term" value="F:dihydropteroate synthase activity"/>
    <property type="evidence" value="ECO:0007669"/>
    <property type="project" value="UniProtKB-EC"/>
</dbReference>
<dbReference type="InterPro" id="IPR045031">
    <property type="entry name" value="DHP_synth-like"/>
</dbReference>
<dbReference type="FunFam" id="3.20.20.20:FF:000006">
    <property type="entry name" value="Dihydropteroate synthase"/>
    <property type="match status" value="1"/>
</dbReference>
<dbReference type="EC" id="2.5.1.15" evidence="5"/>